<comment type="subcellular location">
    <subcellularLocation>
        <location evidence="1">Cytoplasm</location>
    </subcellularLocation>
</comment>
<evidence type="ECO:0000256" key="3">
    <source>
        <dbReference type="ARBA" id="ARBA00022490"/>
    </source>
</evidence>
<dbReference type="GeneID" id="92179013"/>
<dbReference type="Pfam" id="PF17187">
    <property type="entry name" value="Svf1_C"/>
    <property type="match status" value="1"/>
</dbReference>
<protein>
    <recommendedName>
        <fullName evidence="9">Survival factor 1</fullName>
    </recommendedName>
</protein>
<evidence type="ECO:0000256" key="4">
    <source>
        <dbReference type="SAM" id="MobiDB-lite"/>
    </source>
</evidence>
<dbReference type="PANTHER" id="PTHR47107">
    <property type="entry name" value="SVF1-LIKE PROTEIN YDR222W-RELATED"/>
    <property type="match status" value="1"/>
</dbReference>
<name>A0AAW0Z2Y6_9TREE</name>
<keyword evidence="3" id="KW-0963">Cytoplasm</keyword>
<organism evidence="7 8">
    <name type="scientific">Kwoniella newhampshirensis</name>
    <dbReference type="NCBI Taxonomy" id="1651941"/>
    <lineage>
        <taxon>Eukaryota</taxon>
        <taxon>Fungi</taxon>
        <taxon>Dikarya</taxon>
        <taxon>Basidiomycota</taxon>
        <taxon>Agaricomycotina</taxon>
        <taxon>Tremellomycetes</taxon>
        <taxon>Tremellales</taxon>
        <taxon>Cryptococcaceae</taxon>
        <taxon>Kwoniella</taxon>
    </lineage>
</organism>
<keyword evidence="8" id="KW-1185">Reference proteome</keyword>
<evidence type="ECO:0008006" key="9">
    <source>
        <dbReference type="Google" id="ProtNLM"/>
    </source>
</evidence>
<evidence type="ECO:0000259" key="6">
    <source>
        <dbReference type="Pfam" id="PF17187"/>
    </source>
</evidence>
<dbReference type="InterPro" id="IPR033394">
    <property type="entry name" value="Svf1-like_C"/>
</dbReference>
<dbReference type="RefSeq" id="XP_066804800.1">
    <property type="nucleotide sequence ID" value="XM_066944877.1"/>
</dbReference>
<dbReference type="SUPFAM" id="SSF159245">
    <property type="entry name" value="AttH-like"/>
    <property type="match status" value="1"/>
</dbReference>
<dbReference type="GO" id="GO:0005737">
    <property type="term" value="C:cytoplasm"/>
    <property type="evidence" value="ECO:0007669"/>
    <property type="project" value="UniProtKB-SubCell"/>
</dbReference>
<evidence type="ECO:0000313" key="8">
    <source>
        <dbReference type="Proteomes" id="UP001388673"/>
    </source>
</evidence>
<feature type="region of interest" description="Disordered" evidence="4">
    <location>
        <begin position="154"/>
        <end position="173"/>
    </location>
</feature>
<comment type="caution">
    <text evidence="7">The sequence shown here is derived from an EMBL/GenBank/DDBJ whole genome shotgun (WGS) entry which is preliminary data.</text>
</comment>
<sequence length="426" mass="46459">MSWFSSQSSNSAPGGPTFFPVTSYNSGFGALTPEDTAWSNTSNKGFQTETQVWYTILEDGSMLMVQVIWSYIGLFLVPATTQMTFKHYNPKTGKTTWRSVNATGAKFHDRGCKSDQFEIRHAGTPTTEETYTISAHLDKTVQLNITYTRPSSAPGFKYGEGPEGGISTFGKDRTPEKRDGYVVHRFHPLMHSAGTVIIDGQVVDAKGDAIFIHAIQGMRPNLVASRWNFAFFTSGGGFEEGKLGSVRAVQMEFETTDDYGPSGPKSGRTKVNVGAVYTSGQEPVPFLITGQTHSPASSEKPVYPTSSQDVSSARHISPAKDKETGYAVPEGLEFKWEGDRRDGKGRISAISKQEKAGAVLGQGGLIEKVDVLAEIPYVIRKGLAAVTGTKPYIYQWHNPSTLDVTIGDETIPVKGWLYTEASYVSE</sequence>
<evidence type="ECO:0000256" key="2">
    <source>
        <dbReference type="ARBA" id="ARBA00009069"/>
    </source>
</evidence>
<dbReference type="KEGG" id="kne:92179013"/>
<evidence type="ECO:0000313" key="7">
    <source>
        <dbReference type="EMBL" id="KAK8864504.1"/>
    </source>
</evidence>
<dbReference type="AlphaFoldDB" id="A0AAW0Z2Y6"/>
<dbReference type="InterPro" id="IPR051385">
    <property type="entry name" value="Ceramide-binding_SVF1"/>
</dbReference>
<feature type="region of interest" description="Disordered" evidence="4">
    <location>
        <begin position="291"/>
        <end position="322"/>
    </location>
</feature>
<dbReference type="Proteomes" id="UP001388673">
    <property type="component" value="Unassembled WGS sequence"/>
</dbReference>
<dbReference type="EMBL" id="JBCAWK010000003">
    <property type="protein sequence ID" value="KAK8864504.1"/>
    <property type="molecule type" value="Genomic_DNA"/>
</dbReference>
<evidence type="ECO:0000259" key="5">
    <source>
        <dbReference type="Pfam" id="PF08622"/>
    </source>
</evidence>
<feature type="domain" description="Svf1-like C-terminal" evidence="6">
    <location>
        <begin position="218"/>
        <end position="425"/>
    </location>
</feature>
<comment type="similarity">
    <text evidence="2">Belongs to the SVF1 family.</text>
</comment>
<accession>A0AAW0Z2Y6</accession>
<dbReference type="PANTHER" id="PTHR47107:SF1">
    <property type="entry name" value="CERAMIDE-BINDING PROTEIN SVF1-RELATED"/>
    <property type="match status" value="1"/>
</dbReference>
<feature type="domain" description="Svf1-like N-terminal" evidence="5">
    <location>
        <begin position="48"/>
        <end position="216"/>
    </location>
</feature>
<proteinExistence type="inferred from homology"/>
<dbReference type="InterPro" id="IPR013931">
    <property type="entry name" value="Svf1-like_N"/>
</dbReference>
<reference evidence="7 8" key="1">
    <citation type="journal article" date="2024" name="bioRxiv">
        <title>Comparative genomics of Cryptococcus and Kwoniella reveals pathogenesis evolution and contrasting karyotype dynamics via intercentromeric recombination or chromosome fusion.</title>
        <authorList>
            <person name="Coelho M.A."/>
            <person name="David-Palma M."/>
            <person name="Shea T."/>
            <person name="Bowers K."/>
            <person name="McGinley-Smith S."/>
            <person name="Mohammad A.W."/>
            <person name="Gnirke A."/>
            <person name="Yurkov A.M."/>
            <person name="Nowrousian M."/>
            <person name="Sun S."/>
            <person name="Cuomo C.A."/>
            <person name="Heitman J."/>
        </authorList>
    </citation>
    <scope>NUCLEOTIDE SEQUENCE [LARGE SCALE GENOMIC DNA]</scope>
    <source>
        <strain evidence="7 8">CBS 13917</strain>
    </source>
</reference>
<dbReference type="GO" id="GO:0006979">
    <property type="term" value="P:response to oxidative stress"/>
    <property type="evidence" value="ECO:0007669"/>
    <property type="project" value="InterPro"/>
</dbReference>
<evidence type="ECO:0000256" key="1">
    <source>
        <dbReference type="ARBA" id="ARBA00004496"/>
    </source>
</evidence>
<dbReference type="Pfam" id="PF08622">
    <property type="entry name" value="Svf1"/>
    <property type="match status" value="1"/>
</dbReference>
<gene>
    <name evidence="7" type="ORF">IAR55_001754</name>
</gene>